<protein>
    <submittedName>
        <fullName evidence="12">Cobalt ABC transporter ATP-binding protein</fullName>
    </submittedName>
</protein>
<dbReference type="Proteomes" id="UP000092714">
    <property type="component" value="Unassembled WGS sequence"/>
</dbReference>
<evidence type="ECO:0000256" key="10">
    <source>
        <dbReference type="ARBA" id="ARBA00025157"/>
    </source>
</evidence>
<keyword evidence="13" id="KW-1185">Reference proteome</keyword>
<evidence type="ECO:0000256" key="4">
    <source>
        <dbReference type="ARBA" id="ARBA00022475"/>
    </source>
</evidence>
<evidence type="ECO:0000259" key="11">
    <source>
        <dbReference type="PROSITE" id="PS50893"/>
    </source>
</evidence>
<feature type="domain" description="ABC transporter" evidence="11">
    <location>
        <begin position="4"/>
        <end position="242"/>
    </location>
</feature>
<dbReference type="eggNOG" id="COG1129">
    <property type="taxonomic scope" value="Bacteria"/>
</dbReference>
<proteinExistence type="inferred from homology"/>
<dbReference type="GO" id="GO:0042626">
    <property type="term" value="F:ATPase-coupled transmembrane transporter activity"/>
    <property type="evidence" value="ECO:0007669"/>
    <property type="project" value="TreeGrafter"/>
</dbReference>
<dbReference type="GO" id="GO:0005524">
    <property type="term" value="F:ATP binding"/>
    <property type="evidence" value="ECO:0007669"/>
    <property type="project" value="UniProtKB-KW"/>
</dbReference>
<comment type="subcellular location">
    <subcellularLocation>
        <location evidence="1">Cell membrane</location>
        <topology evidence="1">Peripheral membrane protein</topology>
    </subcellularLocation>
</comment>
<evidence type="ECO:0000256" key="3">
    <source>
        <dbReference type="ARBA" id="ARBA00022448"/>
    </source>
</evidence>
<dbReference type="PANTHER" id="PTHR43553:SF23">
    <property type="entry name" value="ABC TRANSPORTER ATP-BINDING COMPONENT"/>
    <property type="match status" value="1"/>
</dbReference>
<evidence type="ECO:0000256" key="8">
    <source>
        <dbReference type="ARBA" id="ARBA00022967"/>
    </source>
</evidence>
<comment type="similarity">
    <text evidence="2">Belongs to the ABC transporter superfamily.</text>
</comment>
<comment type="function">
    <text evidence="10">Probably part of an ABC transporter complex. Responsible for energy coupling to the transport system.</text>
</comment>
<dbReference type="InterPro" id="IPR050095">
    <property type="entry name" value="ECF_ABC_transporter_ATP-bd"/>
</dbReference>
<accession>A0A1B8RPC7</accession>
<dbReference type="AlphaFoldDB" id="A0A1B8RPC7"/>
<dbReference type="CDD" id="cd03225">
    <property type="entry name" value="ABC_cobalt_CbiO_domain1"/>
    <property type="match status" value="2"/>
</dbReference>
<evidence type="ECO:0000256" key="9">
    <source>
        <dbReference type="ARBA" id="ARBA00023136"/>
    </source>
</evidence>
<evidence type="ECO:0000256" key="5">
    <source>
        <dbReference type="ARBA" id="ARBA00022737"/>
    </source>
</evidence>
<dbReference type="SUPFAM" id="SSF52540">
    <property type="entry name" value="P-loop containing nucleoside triphosphate hydrolases"/>
    <property type="match status" value="2"/>
</dbReference>
<keyword evidence="9" id="KW-0472">Membrane</keyword>
<evidence type="ECO:0000256" key="6">
    <source>
        <dbReference type="ARBA" id="ARBA00022741"/>
    </source>
</evidence>
<evidence type="ECO:0000256" key="7">
    <source>
        <dbReference type="ARBA" id="ARBA00022840"/>
    </source>
</evidence>
<evidence type="ECO:0000313" key="13">
    <source>
        <dbReference type="Proteomes" id="UP000092714"/>
    </source>
</evidence>
<sequence length="549" mass="62178">MEIIKIEDLSFSYSTQEKKALKKVNLIIEEGDFIVVCGKSGCGKSTLLRHFKTPLTPHGSRQGNILYKGQVLEYVDNRTQASEIGFVLQDPEGQIVTDKVWHELAFGLESLGYDNETIRLKVSEMASYFGIQEWFMREVIELSGGQKQILNLASIMAMNPKVLVLDEPTSQLDPIASSEFLETLKKINNDLGVTIIISEHRLEEVFPMADKVVVMEDGEIIAYDEPSDIGNVITSLLPVPMRVAISLGEKRGLPITVREGRRYLDSLFKGKDLRYKSLNKISKRREDSVLEIKDIWFKYDKKGEDILKGLSFEVYDGEIFSIVGGNGTGKSTTLSVISGLNKPYRGKVILKGKEINKYSCRELFNKNLSVLPQNPKSIFVKSTVKLDLEETLLYENINKLELNKKIKEVSELVGIEHLFDMHPYDLSGGEKQKVALAKILLLEPKILLLDEPTKGLDNYYKIKLGNILKELNKNGTTIIMVTHDIEFAAMYSDRCGMFFNGNMTSISETKKFLRNNNFYTTFGNKMSRHLFDDAITCEDVVKLCKMNLE</sequence>
<dbReference type="InterPro" id="IPR015856">
    <property type="entry name" value="ABC_transpr_CbiO/EcfA_su"/>
</dbReference>
<feature type="domain" description="ABC transporter" evidence="11">
    <location>
        <begin position="290"/>
        <end position="525"/>
    </location>
</feature>
<evidence type="ECO:0000256" key="2">
    <source>
        <dbReference type="ARBA" id="ARBA00005417"/>
    </source>
</evidence>
<keyword evidence="5" id="KW-0677">Repeat</keyword>
<dbReference type="InterPro" id="IPR017871">
    <property type="entry name" value="ABC_transporter-like_CS"/>
</dbReference>
<dbReference type="EMBL" id="MAPZ01000019">
    <property type="protein sequence ID" value="OBY10672.1"/>
    <property type="molecule type" value="Genomic_DNA"/>
</dbReference>
<dbReference type="InterPro" id="IPR003593">
    <property type="entry name" value="AAA+_ATPase"/>
</dbReference>
<comment type="caution">
    <text evidence="12">The sequence shown here is derived from an EMBL/GenBank/DDBJ whole genome shotgun (WGS) entry which is preliminary data.</text>
</comment>
<keyword evidence="3" id="KW-0813">Transport</keyword>
<dbReference type="Gene3D" id="3.40.50.300">
    <property type="entry name" value="P-loop containing nucleotide triphosphate hydrolases"/>
    <property type="match status" value="2"/>
</dbReference>
<reference evidence="12 13" key="1">
    <citation type="submission" date="2016-06" db="EMBL/GenBank/DDBJ databases">
        <authorList>
            <person name="Kjaerup R.B."/>
            <person name="Dalgaard T.S."/>
            <person name="Juul-Madsen H.R."/>
        </authorList>
    </citation>
    <scope>NUCLEOTIDE SEQUENCE [LARGE SCALE GENOMIC DNA]</scope>
    <source>
        <strain evidence="12 13">373-A1</strain>
    </source>
</reference>
<dbReference type="InterPro" id="IPR003439">
    <property type="entry name" value="ABC_transporter-like_ATP-bd"/>
</dbReference>
<dbReference type="GO" id="GO:0016887">
    <property type="term" value="F:ATP hydrolysis activity"/>
    <property type="evidence" value="ECO:0007669"/>
    <property type="project" value="InterPro"/>
</dbReference>
<dbReference type="Pfam" id="PF00005">
    <property type="entry name" value="ABC_tran"/>
    <property type="match status" value="2"/>
</dbReference>
<name>A0A1B8RPC7_9CLOT</name>
<evidence type="ECO:0000256" key="1">
    <source>
        <dbReference type="ARBA" id="ARBA00004202"/>
    </source>
</evidence>
<keyword evidence="4" id="KW-1003">Cell membrane</keyword>
<dbReference type="PANTHER" id="PTHR43553">
    <property type="entry name" value="HEAVY METAL TRANSPORTER"/>
    <property type="match status" value="1"/>
</dbReference>
<dbReference type="GO" id="GO:0043190">
    <property type="term" value="C:ATP-binding cassette (ABC) transporter complex"/>
    <property type="evidence" value="ECO:0007669"/>
    <property type="project" value="TreeGrafter"/>
</dbReference>
<keyword evidence="7 12" id="KW-0067">ATP-binding</keyword>
<dbReference type="OrthoDB" id="501320at2"/>
<evidence type="ECO:0000313" key="12">
    <source>
        <dbReference type="EMBL" id="OBY10672.1"/>
    </source>
</evidence>
<gene>
    <name evidence="12" type="ORF">CP373A1_09185</name>
</gene>
<keyword evidence="6" id="KW-0547">Nucleotide-binding</keyword>
<dbReference type="NCBIfam" id="NF010167">
    <property type="entry name" value="PRK13648.1"/>
    <property type="match status" value="2"/>
</dbReference>
<dbReference type="InterPro" id="IPR027417">
    <property type="entry name" value="P-loop_NTPase"/>
</dbReference>
<keyword evidence="8" id="KW-1278">Translocase</keyword>
<dbReference type="RefSeq" id="WP_065254520.1">
    <property type="nucleotide sequence ID" value="NZ_JADNCW010000005.1"/>
</dbReference>
<organism evidence="12 13">
    <name type="scientific">Clostridium paraputrificum</name>
    <dbReference type="NCBI Taxonomy" id="29363"/>
    <lineage>
        <taxon>Bacteria</taxon>
        <taxon>Bacillati</taxon>
        <taxon>Bacillota</taxon>
        <taxon>Clostridia</taxon>
        <taxon>Eubacteriales</taxon>
        <taxon>Clostridiaceae</taxon>
        <taxon>Clostridium</taxon>
    </lineage>
</organism>
<dbReference type="SMART" id="SM00382">
    <property type="entry name" value="AAA"/>
    <property type="match status" value="2"/>
</dbReference>
<dbReference type="PROSITE" id="PS50893">
    <property type="entry name" value="ABC_TRANSPORTER_2"/>
    <property type="match status" value="2"/>
</dbReference>
<dbReference type="PROSITE" id="PS00211">
    <property type="entry name" value="ABC_TRANSPORTER_1"/>
    <property type="match status" value="1"/>
</dbReference>